<sequence>MFQTQVKICEQDNLPPFLRSNTGFREVNLLHTTNYCRDGKQRLPTPDKMAIMELSNSFQKRRLGKQQRILSDITRRCREQDVTDLSSVLSSKCTLKGQDKEEQPIENTKSKLILTKRPSSDPSSQNSRVEASYKSFPVRKIIKKARNDLHRPPLLRSRTTLTQDSGVGVKPIGAQTDRQTSSSRKVPSPSTVTTPYSKPPERIIFCTSRIDPEPRSKNLDKNSISTRSQKSTKESEQDQASIAEGTGGEERGQY</sequence>
<name>A0AAN8J701_PATCE</name>
<feature type="region of interest" description="Disordered" evidence="1">
    <location>
        <begin position="144"/>
        <end position="254"/>
    </location>
</feature>
<feature type="compositionally biased region" description="Polar residues" evidence="1">
    <location>
        <begin position="176"/>
        <end position="196"/>
    </location>
</feature>
<dbReference type="Proteomes" id="UP001347796">
    <property type="component" value="Unassembled WGS sequence"/>
</dbReference>
<accession>A0AAN8J701</accession>
<feature type="compositionally biased region" description="Basic and acidic residues" evidence="1">
    <location>
        <begin position="210"/>
        <end position="220"/>
    </location>
</feature>
<evidence type="ECO:0000313" key="3">
    <source>
        <dbReference type="Proteomes" id="UP001347796"/>
    </source>
</evidence>
<comment type="caution">
    <text evidence="2">The sequence shown here is derived from an EMBL/GenBank/DDBJ whole genome shotgun (WGS) entry which is preliminary data.</text>
</comment>
<organism evidence="2 3">
    <name type="scientific">Patella caerulea</name>
    <name type="common">Rayed Mediterranean limpet</name>
    <dbReference type="NCBI Taxonomy" id="87958"/>
    <lineage>
        <taxon>Eukaryota</taxon>
        <taxon>Metazoa</taxon>
        <taxon>Spiralia</taxon>
        <taxon>Lophotrochozoa</taxon>
        <taxon>Mollusca</taxon>
        <taxon>Gastropoda</taxon>
        <taxon>Patellogastropoda</taxon>
        <taxon>Patelloidea</taxon>
        <taxon>Patellidae</taxon>
        <taxon>Patella</taxon>
    </lineage>
</organism>
<proteinExistence type="predicted"/>
<gene>
    <name evidence="2" type="ORF">SNE40_018618</name>
</gene>
<reference evidence="2 3" key="1">
    <citation type="submission" date="2024-01" db="EMBL/GenBank/DDBJ databases">
        <title>The genome of the rayed Mediterranean limpet Patella caerulea (Linnaeus, 1758).</title>
        <authorList>
            <person name="Anh-Thu Weber A."/>
            <person name="Halstead-Nussloch G."/>
        </authorList>
    </citation>
    <scope>NUCLEOTIDE SEQUENCE [LARGE SCALE GENOMIC DNA]</scope>
    <source>
        <strain evidence="2">AATW-2023a</strain>
        <tissue evidence="2">Whole specimen</tissue>
    </source>
</reference>
<evidence type="ECO:0000256" key="1">
    <source>
        <dbReference type="SAM" id="MobiDB-lite"/>
    </source>
</evidence>
<protein>
    <submittedName>
        <fullName evidence="2">Uncharacterized protein</fullName>
    </submittedName>
</protein>
<evidence type="ECO:0000313" key="2">
    <source>
        <dbReference type="EMBL" id="KAK6170153.1"/>
    </source>
</evidence>
<dbReference type="AlphaFoldDB" id="A0AAN8J701"/>
<keyword evidence="3" id="KW-1185">Reference proteome</keyword>
<feature type="region of interest" description="Disordered" evidence="1">
    <location>
        <begin position="94"/>
        <end position="132"/>
    </location>
</feature>
<feature type="compositionally biased region" description="Polar residues" evidence="1">
    <location>
        <begin position="120"/>
        <end position="129"/>
    </location>
</feature>
<dbReference type="EMBL" id="JAZGQO010000014">
    <property type="protein sequence ID" value="KAK6170153.1"/>
    <property type="molecule type" value="Genomic_DNA"/>
</dbReference>